<evidence type="ECO:0000313" key="8">
    <source>
        <dbReference type="EMBL" id="KAL1843290.1"/>
    </source>
</evidence>
<sequence>MAPPIVTTTVQATILSVISNLLAQAITAHQSNTPFTIDWITVFQYSLFAALSTPPNFLWQGFLESTFPAFPTSSSSSASKSKEPNGTDAKTTKQEPRLSKRNTLLKLLLDQTAGAAFNTITFSLFIHSFRQATAHHYSPASSSSTGTSTGLFRPSAVSWTPTWTASRAEFWPLVRAGWRFWPWVALGNYVFLTSVEARSLAGALAGLAWGVYICLVTAAK</sequence>
<evidence type="ECO:0000313" key="9">
    <source>
        <dbReference type="Proteomes" id="UP001583172"/>
    </source>
</evidence>
<comment type="similarity">
    <text evidence="2 6">Belongs to the peroxisomal membrane protein PXMP2/4 family.</text>
</comment>
<feature type="region of interest" description="Disordered" evidence="7">
    <location>
        <begin position="72"/>
        <end position="95"/>
    </location>
</feature>
<proteinExistence type="inferred from homology"/>
<evidence type="ECO:0000256" key="1">
    <source>
        <dbReference type="ARBA" id="ARBA00004141"/>
    </source>
</evidence>
<evidence type="ECO:0000256" key="4">
    <source>
        <dbReference type="ARBA" id="ARBA00022989"/>
    </source>
</evidence>
<dbReference type="InterPro" id="IPR007248">
    <property type="entry name" value="Mpv17_PMP22"/>
</dbReference>
<evidence type="ECO:0000256" key="6">
    <source>
        <dbReference type="RuleBase" id="RU363053"/>
    </source>
</evidence>
<accession>A0ABR3VNA0</accession>
<keyword evidence="4" id="KW-1133">Transmembrane helix</keyword>
<dbReference type="EMBL" id="JAZGSY010000020">
    <property type="protein sequence ID" value="KAL1843290.1"/>
    <property type="molecule type" value="Genomic_DNA"/>
</dbReference>
<reference evidence="8 9" key="1">
    <citation type="journal article" date="2024" name="Commun. Biol.">
        <title>Comparative genomic analysis of thermophilic fungi reveals convergent evolutionary adaptations and gene losses.</title>
        <authorList>
            <person name="Steindorff A.S."/>
            <person name="Aguilar-Pontes M.V."/>
            <person name="Robinson A.J."/>
            <person name="Andreopoulos B."/>
            <person name="LaButti K."/>
            <person name="Kuo A."/>
            <person name="Mondo S."/>
            <person name="Riley R."/>
            <person name="Otillar R."/>
            <person name="Haridas S."/>
            <person name="Lipzen A."/>
            <person name="Grimwood J."/>
            <person name="Schmutz J."/>
            <person name="Clum A."/>
            <person name="Reid I.D."/>
            <person name="Moisan M.C."/>
            <person name="Butler G."/>
            <person name="Nguyen T.T.M."/>
            <person name="Dewar K."/>
            <person name="Conant G."/>
            <person name="Drula E."/>
            <person name="Henrissat B."/>
            <person name="Hansel C."/>
            <person name="Singer S."/>
            <person name="Hutchinson M.I."/>
            <person name="de Vries R.P."/>
            <person name="Natvig D.O."/>
            <person name="Powell A.J."/>
            <person name="Tsang A."/>
            <person name="Grigoriev I.V."/>
        </authorList>
    </citation>
    <scope>NUCLEOTIDE SEQUENCE [LARGE SCALE GENOMIC DNA]</scope>
    <source>
        <strain evidence="8 9">CBS 620.91</strain>
    </source>
</reference>
<evidence type="ECO:0000256" key="3">
    <source>
        <dbReference type="ARBA" id="ARBA00022692"/>
    </source>
</evidence>
<feature type="compositionally biased region" description="Basic and acidic residues" evidence="7">
    <location>
        <begin position="80"/>
        <end position="95"/>
    </location>
</feature>
<dbReference type="Proteomes" id="UP001583172">
    <property type="component" value="Unassembled WGS sequence"/>
</dbReference>
<protein>
    <submittedName>
        <fullName evidence="8">Uncharacterized protein</fullName>
    </submittedName>
</protein>
<evidence type="ECO:0000256" key="7">
    <source>
        <dbReference type="SAM" id="MobiDB-lite"/>
    </source>
</evidence>
<gene>
    <name evidence="8" type="ORF">VTJ49DRAFT_2399</name>
</gene>
<organism evidence="8 9">
    <name type="scientific">Humicola insolens</name>
    <name type="common">Soft-rot fungus</name>
    <dbReference type="NCBI Taxonomy" id="85995"/>
    <lineage>
        <taxon>Eukaryota</taxon>
        <taxon>Fungi</taxon>
        <taxon>Dikarya</taxon>
        <taxon>Ascomycota</taxon>
        <taxon>Pezizomycotina</taxon>
        <taxon>Sordariomycetes</taxon>
        <taxon>Sordariomycetidae</taxon>
        <taxon>Sordariales</taxon>
        <taxon>Chaetomiaceae</taxon>
        <taxon>Mycothermus</taxon>
    </lineage>
</organism>
<evidence type="ECO:0000256" key="2">
    <source>
        <dbReference type="ARBA" id="ARBA00006824"/>
    </source>
</evidence>
<dbReference type="PANTHER" id="PTHR11266:SF80">
    <property type="entry name" value="PEROXISOMAL MEMBRANE PROTEIN 2"/>
    <property type="match status" value="1"/>
</dbReference>
<keyword evidence="5" id="KW-0472">Membrane</keyword>
<name>A0ABR3VNA0_HUMIN</name>
<comment type="subcellular location">
    <subcellularLocation>
        <location evidence="1">Membrane</location>
        <topology evidence="1">Multi-pass membrane protein</topology>
    </subcellularLocation>
</comment>
<dbReference type="Pfam" id="PF04117">
    <property type="entry name" value="Mpv17_PMP22"/>
    <property type="match status" value="1"/>
</dbReference>
<evidence type="ECO:0000256" key="5">
    <source>
        <dbReference type="ARBA" id="ARBA00023136"/>
    </source>
</evidence>
<comment type="caution">
    <text evidence="8">The sequence shown here is derived from an EMBL/GenBank/DDBJ whole genome shotgun (WGS) entry which is preliminary data.</text>
</comment>
<keyword evidence="9" id="KW-1185">Reference proteome</keyword>
<dbReference type="PANTHER" id="PTHR11266">
    <property type="entry name" value="PEROXISOMAL MEMBRANE PROTEIN 2, PXMP2 MPV17"/>
    <property type="match status" value="1"/>
</dbReference>
<keyword evidence="3" id="KW-0812">Transmembrane</keyword>